<proteinExistence type="predicted"/>
<dbReference type="AlphaFoldDB" id="A0A8J2BME5"/>
<dbReference type="EMBL" id="CAJNOB010000012">
    <property type="protein sequence ID" value="CAF0696029.1"/>
    <property type="molecule type" value="Genomic_DNA"/>
</dbReference>
<comment type="caution">
    <text evidence="1">The sequence shown here is derived from an EMBL/GenBank/DDBJ whole genome shotgun (WGS) entry which is preliminary data.</text>
</comment>
<protein>
    <submittedName>
        <fullName evidence="1">Uncharacterized protein</fullName>
    </submittedName>
</protein>
<dbReference type="Proteomes" id="UP000663859">
    <property type="component" value="Unassembled WGS sequence"/>
</dbReference>
<sequence>MRLQNPSQKDSDLVLETDTPLEYTFLQGNLLGKSSGVLNPLVSRGSTLKDKGLVPTITWNVSGNQAGRLDVAWA</sequence>
<evidence type="ECO:0000313" key="2">
    <source>
        <dbReference type="Proteomes" id="UP000663859"/>
    </source>
</evidence>
<keyword evidence="2" id="KW-1185">Reference proteome</keyword>
<accession>A0A8J2BME5</accession>
<reference evidence="1" key="1">
    <citation type="submission" date="2021-02" db="EMBL/GenBank/DDBJ databases">
        <authorList>
            <person name="Cremers G."/>
            <person name="Picone N."/>
        </authorList>
    </citation>
    <scope>NUCLEOTIDE SEQUENCE</scope>
    <source>
        <strain evidence="1">PQ17</strain>
    </source>
</reference>
<name>A0A8J2BME5_9BACT</name>
<gene>
    <name evidence="1" type="ORF">MPNT_20092</name>
</gene>
<evidence type="ECO:0000313" key="1">
    <source>
        <dbReference type="EMBL" id="CAF0696029.1"/>
    </source>
</evidence>
<organism evidence="1 2">
    <name type="scientific">Candidatus Methylacidithermus pantelleriae</name>
    <dbReference type="NCBI Taxonomy" id="2744239"/>
    <lineage>
        <taxon>Bacteria</taxon>
        <taxon>Pseudomonadati</taxon>
        <taxon>Verrucomicrobiota</taxon>
        <taxon>Methylacidiphilae</taxon>
        <taxon>Methylacidiphilales</taxon>
        <taxon>Methylacidiphilaceae</taxon>
        <taxon>Candidatus Methylacidithermus</taxon>
    </lineage>
</organism>